<reference evidence="1" key="1">
    <citation type="submission" date="2015-04" db="UniProtKB">
        <authorList>
            <consortium name="EnsemblPlants"/>
        </authorList>
    </citation>
    <scope>IDENTIFICATION</scope>
    <source>
        <strain evidence="1">SL10</strain>
    </source>
</reference>
<organism evidence="1">
    <name type="scientific">Oryza nivara</name>
    <name type="common">Indian wild rice</name>
    <name type="synonym">Oryza sativa f. spontanea</name>
    <dbReference type="NCBI Taxonomy" id="4536"/>
    <lineage>
        <taxon>Eukaryota</taxon>
        <taxon>Viridiplantae</taxon>
        <taxon>Streptophyta</taxon>
        <taxon>Embryophyta</taxon>
        <taxon>Tracheophyta</taxon>
        <taxon>Spermatophyta</taxon>
        <taxon>Magnoliopsida</taxon>
        <taxon>Liliopsida</taxon>
        <taxon>Poales</taxon>
        <taxon>Poaceae</taxon>
        <taxon>BOP clade</taxon>
        <taxon>Oryzoideae</taxon>
        <taxon>Oryzeae</taxon>
        <taxon>Oryzinae</taxon>
        <taxon>Oryza</taxon>
    </lineage>
</organism>
<keyword evidence="2" id="KW-1185">Reference proteome</keyword>
<accession>A0A0E0HMB0</accession>
<sequence>MGATQENGGQTYEALLFTGTTKKASRAGSSTRDCPRTLSLRISPISNTVPNDILNGTRIRTTSPTRVEGMAASTSCALCTVTMPYWGIGGGGGGGGGGRCSNRVSKRWLIVPPPLLPRSTSLSPS</sequence>
<dbReference type="Proteomes" id="UP000006591">
    <property type="component" value="Chromosome 6"/>
</dbReference>
<dbReference type="AlphaFoldDB" id="A0A0E0HMB0"/>
<evidence type="ECO:0000313" key="1">
    <source>
        <dbReference type="EnsemblPlants" id="ONIVA06G07540.1"/>
    </source>
</evidence>
<dbReference type="HOGENOM" id="CLU_1996300_0_0_1"/>
<protein>
    <submittedName>
        <fullName evidence="1">Uncharacterized protein</fullName>
    </submittedName>
</protein>
<dbReference type="Gramene" id="ONIVA06G07540.1">
    <property type="protein sequence ID" value="ONIVA06G07540.1"/>
    <property type="gene ID" value="ONIVA06G07540"/>
</dbReference>
<reference evidence="1" key="2">
    <citation type="submission" date="2018-04" db="EMBL/GenBank/DDBJ databases">
        <title>OnivRS2 (Oryza nivara Reference Sequence Version 2).</title>
        <authorList>
            <person name="Zhang J."/>
            <person name="Kudrna D."/>
            <person name="Lee S."/>
            <person name="Talag J."/>
            <person name="Rajasekar S."/>
            <person name="Welchert J."/>
            <person name="Hsing Y.-I."/>
            <person name="Wing R.A."/>
        </authorList>
    </citation>
    <scope>NUCLEOTIDE SEQUENCE [LARGE SCALE GENOMIC DNA]</scope>
    <source>
        <strain evidence="1">SL10</strain>
    </source>
</reference>
<dbReference type="EnsemblPlants" id="ONIVA06G07540.1">
    <property type="protein sequence ID" value="ONIVA06G07540.1"/>
    <property type="gene ID" value="ONIVA06G07540"/>
</dbReference>
<name>A0A0E0HMB0_ORYNI</name>
<evidence type="ECO:0000313" key="2">
    <source>
        <dbReference type="Proteomes" id="UP000006591"/>
    </source>
</evidence>
<proteinExistence type="predicted"/>